<dbReference type="RefSeq" id="XP_019863176.1">
    <property type="nucleotide sequence ID" value="XM_020007617.1"/>
</dbReference>
<organism evidence="1 2">
    <name type="scientific">Amphimedon queenslandica</name>
    <name type="common">Sponge</name>
    <dbReference type="NCBI Taxonomy" id="400682"/>
    <lineage>
        <taxon>Eukaryota</taxon>
        <taxon>Metazoa</taxon>
        <taxon>Porifera</taxon>
        <taxon>Demospongiae</taxon>
        <taxon>Heteroscleromorpha</taxon>
        <taxon>Haplosclerida</taxon>
        <taxon>Niphatidae</taxon>
        <taxon>Amphimedon</taxon>
    </lineage>
</organism>
<proteinExistence type="predicted"/>
<protein>
    <submittedName>
        <fullName evidence="1">Uncharacterized protein</fullName>
    </submittedName>
</protein>
<dbReference type="Proteomes" id="UP000007879">
    <property type="component" value="Unassembled WGS sequence"/>
</dbReference>
<accession>A0AAN0K204</accession>
<dbReference type="AlphaFoldDB" id="A0AAN0K204"/>
<name>A0AAN0K204_AMPQE</name>
<evidence type="ECO:0000313" key="1">
    <source>
        <dbReference type="EnsemblMetazoa" id="XP_019863176.1"/>
    </source>
</evidence>
<reference evidence="1" key="2">
    <citation type="submission" date="2024-06" db="UniProtKB">
        <authorList>
            <consortium name="EnsemblMetazoa"/>
        </authorList>
    </citation>
    <scope>IDENTIFICATION</scope>
</reference>
<dbReference type="KEGG" id="aqu:109592045"/>
<reference evidence="2" key="1">
    <citation type="journal article" date="2010" name="Nature">
        <title>The Amphimedon queenslandica genome and the evolution of animal complexity.</title>
        <authorList>
            <person name="Srivastava M."/>
            <person name="Simakov O."/>
            <person name="Chapman J."/>
            <person name="Fahey B."/>
            <person name="Gauthier M.E."/>
            <person name="Mitros T."/>
            <person name="Richards G.S."/>
            <person name="Conaco C."/>
            <person name="Dacre M."/>
            <person name="Hellsten U."/>
            <person name="Larroux C."/>
            <person name="Putnam N.H."/>
            <person name="Stanke M."/>
            <person name="Adamska M."/>
            <person name="Darling A."/>
            <person name="Degnan S.M."/>
            <person name="Oakley T.H."/>
            <person name="Plachetzki D.C."/>
            <person name="Zhai Y."/>
            <person name="Adamski M."/>
            <person name="Calcino A."/>
            <person name="Cummins S.F."/>
            <person name="Goodstein D.M."/>
            <person name="Harris C."/>
            <person name="Jackson D.J."/>
            <person name="Leys S.P."/>
            <person name="Shu S."/>
            <person name="Woodcroft B.J."/>
            <person name="Vervoort M."/>
            <person name="Kosik K.S."/>
            <person name="Manning G."/>
            <person name="Degnan B.M."/>
            <person name="Rokhsar D.S."/>
        </authorList>
    </citation>
    <scope>NUCLEOTIDE SEQUENCE [LARGE SCALE GENOMIC DNA]</scope>
</reference>
<keyword evidence="2" id="KW-1185">Reference proteome</keyword>
<sequence length="359" mass="40868">MAQYTEEVPATKEYEVLRRKASRLQQAISDPILLSIDLFSKNLVSHSTLQKVNVPATTPNAQNYEIIDSLLRAVAIDPKNFHKLLQVLEDHPPLLTVVGKEMKEDYESCTSPQEQKKVISVDGQDMQNEYDEMLGRLAGLVLDFQKVVEKANVNIEDLKQFVIVRYPDEQYRNELRKASDINEVFAIIRSKFCSLFNYSVLLRIAEKFNLPDGFKVIREYKVKEDDYHKILSSSSLASELQRENELLCQNLSHTKKIIIKLRGWSRPPAPTVAEFQEVIKNVFADLGDLLHILKVESGSIIVTMCTPERVTGALIALAKRKIAYLKDIGVSSLTIGDTLIINNIEDTEEVYSILNYYCN</sequence>
<dbReference type="EnsemblMetazoa" id="XM_020007617.1">
    <property type="protein sequence ID" value="XP_019863176.1"/>
    <property type="gene ID" value="LOC109592045"/>
</dbReference>
<dbReference type="GeneID" id="109592045"/>
<evidence type="ECO:0000313" key="2">
    <source>
        <dbReference type="Proteomes" id="UP000007879"/>
    </source>
</evidence>